<dbReference type="InterPro" id="IPR007125">
    <property type="entry name" value="H2A/H2B/H3"/>
</dbReference>
<dbReference type="Proteomes" id="UP001150062">
    <property type="component" value="Unassembled WGS sequence"/>
</dbReference>
<reference evidence="4" key="1">
    <citation type="submission" date="2022-08" db="EMBL/GenBank/DDBJ databases">
        <title>Novel sulfate-reducing endosymbionts in the free-living metamonad Anaeramoeba.</title>
        <authorList>
            <person name="Jerlstrom-Hultqvist J."/>
            <person name="Cepicka I."/>
            <person name="Gallot-Lavallee L."/>
            <person name="Salas-Leiva D."/>
            <person name="Curtis B.A."/>
            <person name="Zahonova K."/>
            <person name="Pipaliya S."/>
            <person name="Dacks J."/>
            <person name="Roger A.J."/>
        </authorList>
    </citation>
    <scope>NUCLEOTIDE SEQUENCE</scope>
    <source>
        <strain evidence="4">Schooner1</strain>
    </source>
</reference>
<dbReference type="InterPro" id="IPR000164">
    <property type="entry name" value="Histone_H3/CENP-A"/>
</dbReference>
<feature type="region of interest" description="Disordered" evidence="2">
    <location>
        <begin position="1"/>
        <end position="25"/>
    </location>
</feature>
<evidence type="ECO:0000313" key="4">
    <source>
        <dbReference type="EMBL" id="KAJ6255017.1"/>
    </source>
</evidence>
<evidence type="ECO:0000259" key="3">
    <source>
        <dbReference type="Pfam" id="PF00125"/>
    </source>
</evidence>
<name>A0ABQ8ZDP5_9EUKA</name>
<dbReference type="InterPro" id="IPR009072">
    <property type="entry name" value="Histone-fold"/>
</dbReference>
<feature type="domain" description="Core Histone H2A/H2B/H3" evidence="3">
    <location>
        <begin position="33"/>
        <end position="86"/>
    </location>
</feature>
<keyword evidence="5" id="KW-1185">Reference proteome</keyword>
<organism evidence="4 5">
    <name type="scientific">Anaeramoeba flamelloides</name>
    <dbReference type="NCBI Taxonomy" id="1746091"/>
    <lineage>
        <taxon>Eukaryota</taxon>
        <taxon>Metamonada</taxon>
        <taxon>Anaeramoebidae</taxon>
        <taxon>Anaeramoeba</taxon>
    </lineage>
</organism>
<dbReference type="PANTHER" id="PTHR11426">
    <property type="entry name" value="HISTONE H3"/>
    <property type="match status" value="1"/>
</dbReference>
<comment type="similarity">
    <text evidence="1">Belongs to the histone H3 family.</text>
</comment>
<evidence type="ECO:0000313" key="5">
    <source>
        <dbReference type="Proteomes" id="UP001150062"/>
    </source>
</evidence>
<evidence type="ECO:0000256" key="1">
    <source>
        <dbReference type="ARBA" id="ARBA00010343"/>
    </source>
</evidence>
<dbReference type="PRINTS" id="PR00622">
    <property type="entry name" value="HISTONEH3"/>
</dbReference>
<accession>A0ABQ8ZDP5</accession>
<proteinExistence type="inferred from homology"/>
<dbReference type="Pfam" id="PF00125">
    <property type="entry name" value="Histone"/>
    <property type="match status" value="1"/>
</dbReference>
<dbReference type="SUPFAM" id="SSF47113">
    <property type="entry name" value="Histone-fold"/>
    <property type="match status" value="1"/>
</dbReference>
<evidence type="ECO:0000256" key="2">
    <source>
        <dbReference type="SAM" id="MobiDB-lite"/>
    </source>
</evidence>
<gene>
    <name evidence="4" type="ORF">M0813_11803</name>
</gene>
<dbReference type="Gene3D" id="1.10.20.10">
    <property type="entry name" value="Histone, subunit A"/>
    <property type="match status" value="1"/>
</dbReference>
<comment type="caution">
    <text evidence="4">The sequence shown here is derived from an EMBL/GenBank/DDBJ whole genome shotgun (WGS) entry which is preliminary data.</text>
</comment>
<dbReference type="SMART" id="SM00428">
    <property type="entry name" value="H3"/>
    <property type="match status" value="1"/>
</dbReference>
<protein>
    <submittedName>
        <fullName evidence="4">Histone H3.3</fullName>
    </submittedName>
</protein>
<sequence>MEQTKRALKRNQRNQRNQRKERTKRVIPSGAIKYRPVNRFGKAGLHALQEANENLLIGVLSDTNLCVIHAKILTIMDKDLGTVRRL</sequence>
<dbReference type="EMBL" id="JAOAOG010000015">
    <property type="protein sequence ID" value="KAJ6255017.1"/>
    <property type="molecule type" value="Genomic_DNA"/>
</dbReference>